<dbReference type="InterPro" id="IPR050242">
    <property type="entry name" value="JAMM_MPN+_peptidase_M67A"/>
</dbReference>
<organism evidence="9 10">
    <name type="scientific">Panagrolaimus superbus</name>
    <dbReference type="NCBI Taxonomy" id="310955"/>
    <lineage>
        <taxon>Eukaryota</taxon>
        <taxon>Metazoa</taxon>
        <taxon>Ecdysozoa</taxon>
        <taxon>Nematoda</taxon>
        <taxon>Chromadorea</taxon>
        <taxon>Rhabditida</taxon>
        <taxon>Tylenchina</taxon>
        <taxon>Panagrolaimomorpha</taxon>
        <taxon>Panagrolaimoidea</taxon>
        <taxon>Panagrolaimidae</taxon>
        <taxon>Panagrolaimus</taxon>
    </lineage>
</organism>
<dbReference type="AlphaFoldDB" id="A0A914Z0F7"/>
<evidence type="ECO:0000256" key="3">
    <source>
        <dbReference type="ARBA" id="ARBA00022723"/>
    </source>
</evidence>
<sequence length="341" mass="38582">MTAPPTKSEEAFERFKDVNNIELLDLPYKFNQVADNEVRQNKPWRQDPNYFDKVKISTLALLKMVTHARSGGDLEIMGMLQGRVEAHTFYVVDVFALPVEGTETRVNAQTEAYEYMTRYADLYNKSGNMEKVIGWYHSHPGYGCWLSGIDVETQHLNQQFTEPFLAIVVDPVRTLSSGKVDIGAFRTYPDGHLPSSSKVSGKFIPMNKADDFGHHCNRYYQLEVSYYMSTMDTKLLKYFWNSYWVQTLSGNKLGGISGYLNSQLSNIDSILQGVSTERGKGERANPLLNKCGDDSRKLVTEAANGLLQEYFKRSFCSGPSEENPICQKNAEPIDAVNNENV</sequence>
<comment type="similarity">
    <text evidence="1">Belongs to the peptidase M67A family. CSN5 subfamily.</text>
</comment>
<dbReference type="GO" id="GO:0006508">
    <property type="term" value="P:proteolysis"/>
    <property type="evidence" value="ECO:0007669"/>
    <property type="project" value="UniProtKB-KW"/>
</dbReference>
<dbReference type="SMART" id="SM00232">
    <property type="entry name" value="JAB_MPN"/>
    <property type="match status" value="1"/>
</dbReference>
<dbReference type="Proteomes" id="UP000887577">
    <property type="component" value="Unplaced"/>
</dbReference>
<proteinExistence type="inferred from homology"/>
<dbReference type="GO" id="GO:0008237">
    <property type="term" value="F:metallopeptidase activity"/>
    <property type="evidence" value="ECO:0007669"/>
    <property type="project" value="UniProtKB-KW"/>
</dbReference>
<dbReference type="WBParaSite" id="PSU_v2.g5365.t1">
    <property type="protein sequence ID" value="PSU_v2.g5365.t1"/>
    <property type="gene ID" value="PSU_v2.g5365"/>
</dbReference>
<dbReference type="PROSITE" id="PS50249">
    <property type="entry name" value="MPN"/>
    <property type="match status" value="1"/>
</dbReference>
<accession>A0A914Z0F7</accession>
<keyword evidence="4" id="KW-0736">Signalosome</keyword>
<feature type="domain" description="MPN" evidence="8">
    <location>
        <begin position="54"/>
        <end position="191"/>
    </location>
</feature>
<dbReference type="SUPFAM" id="SSF102712">
    <property type="entry name" value="JAB1/MPN domain"/>
    <property type="match status" value="1"/>
</dbReference>
<evidence type="ECO:0000256" key="5">
    <source>
        <dbReference type="ARBA" id="ARBA00022801"/>
    </source>
</evidence>
<dbReference type="CDD" id="cd08069">
    <property type="entry name" value="MPN_RPN11_CSN5"/>
    <property type="match status" value="1"/>
</dbReference>
<keyword evidence="2" id="KW-0645">Protease</keyword>
<reference evidence="10" key="1">
    <citation type="submission" date="2022-11" db="UniProtKB">
        <authorList>
            <consortium name="WormBaseParasite"/>
        </authorList>
    </citation>
    <scope>IDENTIFICATION</scope>
</reference>
<keyword evidence="3" id="KW-0479">Metal-binding</keyword>
<evidence type="ECO:0000256" key="1">
    <source>
        <dbReference type="ARBA" id="ARBA00006008"/>
    </source>
</evidence>
<evidence type="ECO:0000256" key="4">
    <source>
        <dbReference type="ARBA" id="ARBA00022790"/>
    </source>
</evidence>
<evidence type="ECO:0000256" key="2">
    <source>
        <dbReference type="ARBA" id="ARBA00022670"/>
    </source>
</evidence>
<dbReference type="PANTHER" id="PTHR10410">
    <property type="entry name" value="EUKARYOTIC TRANSLATION INITIATION FACTOR 3 -RELATED"/>
    <property type="match status" value="1"/>
</dbReference>
<dbReference type="Gene3D" id="3.40.140.10">
    <property type="entry name" value="Cytidine Deaminase, domain 2"/>
    <property type="match status" value="1"/>
</dbReference>
<keyword evidence="5" id="KW-0378">Hydrolase</keyword>
<keyword evidence="7" id="KW-0482">Metalloprotease</keyword>
<dbReference type="InterPro" id="IPR000555">
    <property type="entry name" value="JAMM/MPN+_dom"/>
</dbReference>
<keyword evidence="9" id="KW-1185">Reference proteome</keyword>
<protein>
    <submittedName>
        <fullName evidence="10">MPN domain-containing protein</fullName>
    </submittedName>
</protein>
<dbReference type="Pfam" id="PF01398">
    <property type="entry name" value="JAB"/>
    <property type="match status" value="1"/>
</dbReference>
<evidence type="ECO:0000313" key="9">
    <source>
        <dbReference type="Proteomes" id="UP000887577"/>
    </source>
</evidence>
<evidence type="ECO:0000256" key="7">
    <source>
        <dbReference type="ARBA" id="ARBA00023049"/>
    </source>
</evidence>
<evidence type="ECO:0000256" key="6">
    <source>
        <dbReference type="ARBA" id="ARBA00022833"/>
    </source>
</evidence>
<evidence type="ECO:0000313" key="10">
    <source>
        <dbReference type="WBParaSite" id="PSU_v2.g5365.t1"/>
    </source>
</evidence>
<evidence type="ECO:0000259" key="8">
    <source>
        <dbReference type="PROSITE" id="PS50249"/>
    </source>
</evidence>
<name>A0A914Z0F7_9BILA</name>
<dbReference type="GO" id="GO:0008180">
    <property type="term" value="C:COP9 signalosome"/>
    <property type="evidence" value="ECO:0007669"/>
    <property type="project" value="UniProtKB-KW"/>
</dbReference>
<keyword evidence="6" id="KW-0862">Zinc</keyword>
<dbReference type="FunFam" id="3.40.140.10:FF:000003">
    <property type="entry name" value="COP9 signalosome complex subunit 5"/>
    <property type="match status" value="1"/>
</dbReference>
<dbReference type="InterPro" id="IPR037518">
    <property type="entry name" value="MPN"/>
</dbReference>
<dbReference type="GO" id="GO:0046872">
    <property type="term" value="F:metal ion binding"/>
    <property type="evidence" value="ECO:0007669"/>
    <property type="project" value="UniProtKB-KW"/>
</dbReference>